<sequence>MLDASALQQVKGYLDRLSDPITLTLAPDGSSESGQIQSLLKDVASVSGKITLATEDVSAQVRRPSFTVSRTGEKMGVRFAALPMGHEFSSFILAMLQASGYPSKEDPDLLERVRSLKGKYDFEIYMSLSCHNCPDVVQALNLMAILNPNVSVTVIDGALFQDEVKARHIMAVPTVYLNGAPFISGRHELGEIVAKLDEGFVKAQAEKLSAKAPFDILVVGAGPAGATAAIYAARKGLRTGVVCERPGGQVNETSSIENFTSILMTDGVALGNRFMEHVNHYGVDVMALERVVKLEKAGEYWEVELSSGAKLQTKAVIVCSGARWRQLGVPGEKEYQGHGVAYCPHCDGPLFKGKDVVVVGGGNSGVEAAIDLAALCRSVTLLQRGGKLTADEVLVKRLESTSNAKIIYNLDIEKLEGDGTVLTGVTYRERATGELRTVSAAGCFVQIGLVPNTDFLKGTVELTKWGEIVVDAHGAASAEGIFAGGDCTAVPYKQVVIALGGGATAALGAFDWLIRQETK</sequence>
<dbReference type="AlphaFoldDB" id="A0A6I1ERZ3"/>
<dbReference type="OrthoDB" id="9806179at2"/>
<keyword evidence="6 9" id="KW-0520">NAD</keyword>
<dbReference type="PROSITE" id="PS00573">
    <property type="entry name" value="PYRIDINE_REDOX_2"/>
    <property type="match status" value="1"/>
</dbReference>
<feature type="disulfide bond" description="Redox-active" evidence="10">
    <location>
        <begin position="343"/>
        <end position="346"/>
    </location>
</feature>
<comment type="cofactor">
    <cofactor evidence="9">
        <name>FAD</name>
        <dbReference type="ChEBI" id="CHEBI:57692"/>
    </cofactor>
    <text evidence="9">Binds 1 FAD per subunit.</text>
</comment>
<feature type="domain" description="Thioredoxin-like fold" evidence="12">
    <location>
        <begin position="122"/>
        <end position="195"/>
    </location>
</feature>
<dbReference type="PIRSF" id="PIRSF000238">
    <property type="entry name" value="AhpF"/>
    <property type="match status" value="1"/>
</dbReference>
<keyword evidence="7 10" id="KW-1015">Disulfide bond</keyword>
<dbReference type="GO" id="GO:0050660">
    <property type="term" value="F:flavin adenine dinucleotide binding"/>
    <property type="evidence" value="ECO:0007669"/>
    <property type="project" value="InterPro"/>
</dbReference>
<reference evidence="13 14" key="1">
    <citation type="submission" date="2019-10" db="EMBL/GenBank/DDBJ databases">
        <title>Genome diversity of Sutterella seckii.</title>
        <authorList>
            <person name="Chaplin A.V."/>
            <person name="Sokolova S.R."/>
            <person name="Mosin K.A."/>
            <person name="Ivanova E.L."/>
            <person name="Kochetkova T.O."/>
            <person name="Goltsov A.Y."/>
            <person name="Trofimov D.Y."/>
            <person name="Efimov B.A."/>
        </authorList>
    </citation>
    <scope>NUCLEOTIDE SEQUENCE [LARGE SCALE GENOMIC DNA]</scope>
    <source>
        <strain evidence="13 14">ASD393</strain>
    </source>
</reference>
<accession>A0A6I1ERZ3</accession>
<dbReference type="InterPro" id="IPR044142">
    <property type="entry name" value="AhpF_NTD_N"/>
</dbReference>
<keyword evidence="8 10" id="KW-0676">Redox-active center</keyword>
<dbReference type="Pfam" id="PF13192">
    <property type="entry name" value="Thioredoxin_3"/>
    <property type="match status" value="1"/>
</dbReference>
<dbReference type="RefSeq" id="WP_152157293.1">
    <property type="nucleotide sequence ID" value="NZ_WEHX01000001.1"/>
</dbReference>
<dbReference type="PANTHER" id="PTHR48105">
    <property type="entry name" value="THIOREDOXIN REDUCTASE 1-RELATED-RELATED"/>
    <property type="match status" value="1"/>
</dbReference>
<dbReference type="InterPro" id="IPR050097">
    <property type="entry name" value="Ferredoxin-NADP_redctase_2"/>
</dbReference>
<keyword evidence="5 13" id="KW-0560">Oxidoreductase</keyword>
<keyword evidence="9" id="KW-0521">NADP</keyword>
<dbReference type="PRINTS" id="PR00469">
    <property type="entry name" value="PNDRDTASEII"/>
</dbReference>
<evidence type="ECO:0000256" key="7">
    <source>
        <dbReference type="ARBA" id="ARBA00023157"/>
    </source>
</evidence>
<keyword evidence="3" id="KW-0285">Flavoprotein</keyword>
<dbReference type="Gene3D" id="3.40.30.80">
    <property type="match status" value="1"/>
</dbReference>
<feature type="binding site" evidence="9">
    <location>
        <begin position="355"/>
        <end position="369"/>
    </location>
    <ligand>
        <name>NAD(+)</name>
        <dbReference type="ChEBI" id="CHEBI:57540"/>
    </ligand>
</feature>
<organism evidence="13 14">
    <name type="scientific">Sutterella seckii</name>
    <dbReference type="NCBI Taxonomy" id="1944635"/>
    <lineage>
        <taxon>Bacteria</taxon>
        <taxon>Pseudomonadati</taxon>
        <taxon>Pseudomonadota</taxon>
        <taxon>Betaproteobacteria</taxon>
        <taxon>Burkholderiales</taxon>
        <taxon>Sutterellaceae</taxon>
        <taxon>Sutterella</taxon>
    </lineage>
</organism>
<proteinExistence type="inferred from homology"/>
<evidence type="ECO:0000256" key="1">
    <source>
        <dbReference type="ARBA" id="ARBA00009333"/>
    </source>
</evidence>
<dbReference type="InterPro" id="IPR036188">
    <property type="entry name" value="FAD/NAD-bd_sf"/>
</dbReference>
<dbReference type="InterPro" id="IPR008255">
    <property type="entry name" value="Pyr_nucl-diS_OxRdtase_2_AS"/>
</dbReference>
<dbReference type="GO" id="GO:0016668">
    <property type="term" value="F:oxidoreductase activity, acting on a sulfur group of donors, NAD(P) as acceptor"/>
    <property type="evidence" value="ECO:0007669"/>
    <property type="project" value="UniProtKB-ARBA"/>
</dbReference>
<dbReference type="InterPro" id="IPR012336">
    <property type="entry name" value="Thioredoxin-like_fold"/>
</dbReference>
<evidence type="ECO:0000256" key="10">
    <source>
        <dbReference type="PIRSR" id="PIRSR000238-2"/>
    </source>
</evidence>
<dbReference type="PRINTS" id="PR00368">
    <property type="entry name" value="FADPNR"/>
</dbReference>
<dbReference type="NCBIfam" id="TIGR03140">
    <property type="entry name" value="AhpF"/>
    <property type="match status" value="1"/>
</dbReference>
<keyword evidence="4 9" id="KW-0274">FAD</keyword>
<dbReference type="InterPro" id="IPR044141">
    <property type="entry name" value="AhpF_NTD_C"/>
</dbReference>
<protein>
    <submittedName>
        <fullName evidence="13">Alkyl hydroperoxide reductase subunit F</fullName>
        <ecNumber evidence="13">1.8.1.-</ecNumber>
    </submittedName>
</protein>
<dbReference type="EMBL" id="WEHX01000001">
    <property type="protein sequence ID" value="KAB7663365.1"/>
    <property type="molecule type" value="Genomic_DNA"/>
</dbReference>
<feature type="domain" description="FAD/NAD(P)-binding" evidence="11">
    <location>
        <begin position="214"/>
        <end position="499"/>
    </location>
</feature>
<dbReference type="InterPro" id="IPR012081">
    <property type="entry name" value="Alkyl_hydroperoxide_Rdtase_suF"/>
</dbReference>
<evidence type="ECO:0000256" key="2">
    <source>
        <dbReference type="ARBA" id="ARBA00011738"/>
    </source>
</evidence>
<evidence type="ECO:0000256" key="5">
    <source>
        <dbReference type="ARBA" id="ARBA00023002"/>
    </source>
</evidence>
<dbReference type="Proteomes" id="UP000430564">
    <property type="component" value="Unassembled WGS sequence"/>
</dbReference>
<dbReference type="InterPro" id="IPR036249">
    <property type="entry name" value="Thioredoxin-like_sf"/>
</dbReference>
<dbReference type="SUPFAM" id="SSF52833">
    <property type="entry name" value="Thioredoxin-like"/>
    <property type="match status" value="2"/>
</dbReference>
<dbReference type="SUPFAM" id="SSF51905">
    <property type="entry name" value="FAD/NAD(P)-binding domain"/>
    <property type="match status" value="1"/>
</dbReference>
<evidence type="ECO:0000313" key="13">
    <source>
        <dbReference type="EMBL" id="KAB7663365.1"/>
    </source>
</evidence>
<dbReference type="InterPro" id="IPR023753">
    <property type="entry name" value="FAD/NAD-binding_dom"/>
</dbReference>
<dbReference type="CDD" id="cd03026">
    <property type="entry name" value="AhpF_NTD_C"/>
    <property type="match status" value="1"/>
</dbReference>
<dbReference type="PROSITE" id="PS51354">
    <property type="entry name" value="GLUTAREDOXIN_2"/>
    <property type="match status" value="1"/>
</dbReference>
<comment type="caution">
    <text evidence="13">The sequence shown here is derived from an EMBL/GenBank/DDBJ whole genome shotgun (WGS) entry which is preliminary data.</text>
</comment>
<name>A0A6I1ERZ3_9BURK</name>
<dbReference type="GO" id="GO:0051287">
    <property type="term" value="F:NAD binding"/>
    <property type="evidence" value="ECO:0007669"/>
    <property type="project" value="InterPro"/>
</dbReference>
<evidence type="ECO:0000256" key="4">
    <source>
        <dbReference type="ARBA" id="ARBA00022827"/>
    </source>
</evidence>
<dbReference type="EC" id="1.8.1.-" evidence="13"/>
<dbReference type="CDD" id="cd02974">
    <property type="entry name" value="AhpF_NTD_N"/>
    <property type="match status" value="1"/>
</dbReference>
<comment type="subunit">
    <text evidence="2">Homodimer.</text>
</comment>
<evidence type="ECO:0000256" key="8">
    <source>
        <dbReference type="ARBA" id="ARBA00023284"/>
    </source>
</evidence>
<gene>
    <name evidence="13" type="primary">ahpF</name>
    <name evidence="13" type="ORF">GBM95_00540</name>
</gene>
<feature type="binding site" evidence="9">
    <location>
        <begin position="215"/>
        <end position="230"/>
    </location>
    <ligand>
        <name>FAD</name>
        <dbReference type="ChEBI" id="CHEBI:57692"/>
    </ligand>
</feature>
<evidence type="ECO:0000259" key="11">
    <source>
        <dbReference type="Pfam" id="PF07992"/>
    </source>
</evidence>
<comment type="similarity">
    <text evidence="1">Belongs to the class-II pyridine nucleotide-disulfide oxidoreductase family.</text>
</comment>
<evidence type="ECO:0000313" key="14">
    <source>
        <dbReference type="Proteomes" id="UP000430564"/>
    </source>
</evidence>
<evidence type="ECO:0000259" key="12">
    <source>
        <dbReference type="Pfam" id="PF13192"/>
    </source>
</evidence>
<dbReference type="Pfam" id="PF07992">
    <property type="entry name" value="Pyr_redox_2"/>
    <property type="match status" value="1"/>
</dbReference>
<evidence type="ECO:0000256" key="3">
    <source>
        <dbReference type="ARBA" id="ARBA00022630"/>
    </source>
</evidence>
<dbReference type="GO" id="GO:0102039">
    <property type="term" value="F:NADH-dependent peroxiredoxin activity"/>
    <property type="evidence" value="ECO:0007669"/>
    <property type="project" value="InterPro"/>
</dbReference>
<evidence type="ECO:0000256" key="9">
    <source>
        <dbReference type="PIRSR" id="PIRSR000238-1"/>
    </source>
</evidence>
<evidence type="ECO:0000256" key="6">
    <source>
        <dbReference type="ARBA" id="ARBA00023027"/>
    </source>
</evidence>
<dbReference type="GO" id="GO:0000302">
    <property type="term" value="P:response to reactive oxygen species"/>
    <property type="evidence" value="ECO:0007669"/>
    <property type="project" value="InterPro"/>
</dbReference>
<dbReference type="Gene3D" id="3.50.50.60">
    <property type="entry name" value="FAD/NAD(P)-binding domain"/>
    <property type="match status" value="2"/>
</dbReference>